<feature type="domain" description="Laminin EGF-like" evidence="14">
    <location>
        <begin position="396"/>
        <end position="455"/>
    </location>
</feature>
<dbReference type="Gene3D" id="2.60.120.260">
    <property type="entry name" value="Galactose-binding domain-like"/>
    <property type="match status" value="1"/>
</dbReference>
<dbReference type="Pfam" id="PF24973">
    <property type="entry name" value="EGF_LMN_ATRN"/>
    <property type="match status" value="1"/>
</dbReference>
<dbReference type="PROSITE" id="PS50027">
    <property type="entry name" value="EGF_LAM_2"/>
    <property type="match status" value="5"/>
</dbReference>
<evidence type="ECO:0000256" key="6">
    <source>
        <dbReference type="ARBA" id="ARBA00022869"/>
    </source>
</evidence>
<dbReference type="InterPro" id="IPR050440">
    <property type="entry name" value="Laminin/Netrin_ECM"/>
</dbReference>
<evidence type="ECO:0000259" key="15">
    <source>
        <dbReference type="PROSITE" id="PS51116"/>
    </source>
</evidence>
<keyword evidence="11 12" id="KW-0424">Laminin EGF-like domain</keyword>
<evidence type="ECO:0000256" key="7">
    <source>
        <dbReference type="ARBA" id="ARBA00022889"/>
    </source>
</evidence>
<dbReference type="GO" id="GO:0043256">
    <property type="term" value="C:laminin complex"/>
    <property type="evidence" value="ECO:0007669"/>
    <property type="project" value="TreeGrafter"/>
</dbReference>
<feature type="disulfide bond" evidence="12">
    <location>
        <begin position="479"/>
        <end position="488"/>
    </location>
</feature>
<feature type="domain" description="Laminin EGF-like" evidence="14">
    <location>
        <begin position="456"/>
        <end position="507"/>
    </location>
</feature>
<sequence length="803" mass="90058">LPHPTNLLSSSVLLCRIADVQGAEEPDLYHGCLEGSCYPATGNLLIGRTQNLSTTSTCGLEEPQEYCIVSHLQDSEKCFICDSRSASFRESHHIENVIYLTGQDGEQTWWQSENGVEQVSIRLDLEAEFHFTHLIMKFKTFRPAAMLIERSSDFGQSWKVYRYFAFNCSKLFPAVPTQIPTHVNQAMCDERYSEIEPSSYGEVIFKVLDPAVKVEDPYSQEIQDLLRVTNLRVNFTKLHTLGDNLLDSRYQVLQKYYYAVYEMVLRGSCFCYGHASECAPFTGSATPVEGMIHGQCVCKHHTKGLNCEFCKNFYQDLPWSPAEVHDPHACKECNCNEHSHRCHFDIAVYLATGNSSGGVCDECQHNTMGRHCQSCKPFFYRNPLADIRAKTACVPCDCDPAGSSDGGVCDSHTDTTLGMIAGQCRCKENVKGVRCDSCKGGFYSLSLNDPLGCQPCRCDPRGIITDSSPCDQITGDCYCKRFVTGQSCDQCLPEYWGLSYDVAGCRSCACDFGGAYDNSKKHWKDYGTMFLLLTLHFYLQPDVEVVQREHTGHMITWTGPGFARVRDGAGLSFHIDNIPYPMEYVILFRYEPEVGRNCWREDGWAFDRQSPDLIFSTSSLRMGSSTSPKARKTKHLVPVTSPDWIWQHYPGTCIFAFIRVVFPLKISSSLYPTQLVLLPHVTELPGFHGDDPASVERREALEHYTCLELFRMATMPDLPEACAHLLCSISSLIHDGALPCQCDLQGSTSSVCHKLGGQCQCKPNVMGRQCDQCIPGTYGFGPYGCSFCLSRWSGPVAFMVWRQ</sequence>
<dbReference type="FunFam" id="2.10.25.10:FF:000084">
    <property type="entry name" value="Laminin subunit alpha 3"/>
    <property type="match status" value="1"/>
</dbReference>
<keyword evidence="6" id="KW-0084">Basement membrane</keyword>
<dbReference type="SMART" id="SM00180">
    <property type="entry name" value="EGF_Lam"/>
    <property type="match status" value="5"/>
</dbReference>
<dbReference type="InterPro" id="IPR013015">
    <property type="entry name" value="Laminin_IV_B"/>
</dbReference>
<evidence type="ECO:0000256" key="12">
    <source>
        <dbReference type="PROSITE-ProRule" id="PRU00460"/>
    </source>
</evidence>
<keyword evidence="8" id="KW-0175">Coiled coil</keyword>
<keyword evidence="18" id="KW-1185">Reference proteome</keyword>
<dbReference type="PROSITE" id="PS01248">
    <property type="entry name" value="EGF_LAM_1"/>
    <property type="match status" value="3"/>
</dbReference>
<evidence type="ECO:0000313" key="17">
    <source>
        <dbReference type="Ensembl" id="ENSNNAP00000002089.1"/>
    </source>
</evidence>
<dbReference type="GO" id="GO:0009887">
    <property type="term" value="P:animal organ morphogenesis"/>
    <property type="evidence" value="ECO:0007669"/>
    <property type="project" value="TreeGrafter"/>
</dbReference>
<dbReference type="GO" id="GO:0034446">
    <property type="term" value="P:substrate adhesion-dependent cell spreading"/>
    <property type="evidence" value="ECO:0007669"/>
    <property type="project" value="TreeGrafter"/>
</dbReference>
<evidence type="ECO:0000256" key="13">
    <source>
        <dbReference type="SAM" id="SignalP"/>
    </source>
</evidence>
<feature type="domain" description="Laminin EGF-like" evidence="14">
    <location>
        <begin position="740"/>
        <end position="787"/>
    </location>
</feature>
<evidence type="ECO:0000256" key="9">
    <source>
        <dbReference type="ARBA" id="ARBA00023157"/>
    </source>
</evidence>
<dbReference type="GO" id="GO:0007411">
    <property type="term" value="P:axon guidance"/>
    <property type="evidence" value="ECO:0007669"/>
    <property type="project" value="TreeGrafter"/>
</dbReference>
<feature type="disulfide bond" evidence="12">
    <location>
        <begin position="740"/>
        <end position="752"/>
    </location>
</feature>
<dbReference type="AlphaFoldDB" id="A0A8C6V771"/>
<dbReference type="SMART" id="SM00136">
    <property type="entry name" value="LamNT"/>
    <property type="match status" value="1"/>
</dbReference>
<keyword evidence="10" id="KW-0325">Glycoprotein</keyword>
<proteinExistence type="predicted"/>
<dbReference type="InterPro" id="IPR002049">
    <property type="entry name" value="LE_dom"/>
</dbReference>
<keyword evidence="2" id="KW-0964">Secreted</keyword>
<keyword evidence="9 12" id="KW-1015">Disulfide bond</keyword>
<feature type="disulfide bond" evidence="12">
    <location>
        <begin position="298"/>
        <end position="307"/>
    </location>
</feature>
<dbReference type="Pfam" id="PF21199">
    <property type="entry name" value="LAMININ_IV_B"/>
    <property type="match status" value="2"/>
</dbReference>
<dbReference type="FunFam" id="2.170.300.10:FF:000004">
    <property type="entry name" value="Laminin subunit beta 1"/>
    <property type="match status" value="1"/>
</dbReference>
<dbReference type="Ensembl" id="ENSNNAT00000002194.1">
    <property type="protein sequence ID" value="ENSNNAP00000002089.1"/>
    <property type="gene ID" value="ENSNNAG00000001457.1"/>
</dbReference>
<dbReference type="Gene3D" id="2.10.25.10">
    <property type="entry name" value="Laminin"/>
    <property type="match status" value="1"/>
</dbReference>
<dbReference type="FunFam" id="2.60.120.260:FF:000010">
    <property type="entry name" value="Laminin subunit beta 1"/>
    <property type="match status" value="1"/>
</dbReference>
<evidence type="ECO:0000256" key="5">
    <source>
        <dbReference type="ARBA" id="ARBA00022737"/>
    </source>
</evidence>
<dbReference type="SUPFAM" id="SSF57196">
    <property type="entry name" value="EGF/Laminin"/>
    <property type="match status" value="5"/>
</dbReference>
<feature type="domain" description="Laminin IV type B" evidence="15">
    <location>
        <begin position="514"/>
        <end position="734"/>
    </location>
</feature>
<name>A0A8C6V771_NAJNA</name>
<feature type="chain" id="PRO_5034103142" evidence="13">
    <location>
        <begin position="23"/>
        <end position="803"/>
    </location>
</feature>
<dbReference type="Proteomes" id="UP000694559">
    <property type="component" value="Unplaced"/>
</dbReference>
<feature type="domain" description="Laminin EGF-like" evidence="14">
    <location>
        <begin position="333"/>
        <end position="395"/>
    </location>
</feature>
<keyword evidence="3" id="KW-0272">Extracellular matrix</keyword>
<dbReference type="PANTHER" id="PTHR10574">
    <property type="entry name" value="NETRIN/LAMININ-RELATED"/>
    <property type="match status" value="1"/>
</dbReference>
<keyword evidence="4 13" id="KW-0732">Signal</keyword>
<evidence type="ECO:0000256" key="3">
    <source>
        <dbReference type="ARBA" id="ARBA00022530"/>
    </source>
</evidence>
<dbReference type="FunFam" id="2.10.25.10:FF:000135">
    <property type="entry name" value="Laminin subunit beta 4"/>
    <property type="match status" value="1"/>
</dbReference>
<feature type="disulfide bond" evidence="12">
    <location>
        <begin position="742"/>
        <end position="759"/>
    </location>
</feature>
<feature type="disulfide bond" evidence="12">
    <location>
        <begin position="363"/>
        <end position="372"/>
    </location>
</feature>
<dbReference type="PROSITE" id="PS51117">
    <property type="entry name" value="LAMININ_NTER"/>
    <property type="match status" value="1"/>
</dbReference>
<evidence type="ECO:0000256" key="1">
    <source>
        <dbReference type="ARBA" id="ARBA00004302"/>
    </source>
</evidence>
<dbReference type="CDD" id="cd00055">
    <property type="entry name" value="EGF_Lam"/>
    <property type="match status" value="5"/>
</dbReference>
<organism evidence="17 18">
    <name type="scientific">Naja naja</name>
    <name type="common">Indian cobra</name>
    <dbReference type="NCBI Taxonomy" id="35670"/>
    <lineage>
        <taxon>Eukaryota</taxon>
        <taxon>Metazoa</taxon>
        <taxon>Chordata</taxon>
        <taxon>Craniata</taxon>
        <taxon>Vertebrata</taxon>
        <taxon>Euteleostomi</taxon>
        <taxon>Lepidosauria</taxon>
        <taxon>Squamata</taxon>
        <taxon>Bifurcata</taxon>
        <taxon>Unidentata</taxon>
        <taxon>Episquamata</taxon>
        <taxon>Toxicofera</taxon>
        <taxon>Serpentes</taxon>
        <taxon>Colubroidea</taxon>
        <taxon>Elapidae</taxon>
        <taxon>Elapinae</taxon>
        <taxon>Naja</taxon>
    </lineage>
</organism>
<evidence type="ECO:0000259" key="16">
    <source>
        <dbReference type="PROSITE" id="PS51117"/>
    </source>
</evidence>
<dbReference type="Pfam" id="PF00055">
    <property type="entry name" value="Laminin_N"/>
    <property type="match status" value="1"/>
</dbReference>
<keyword evidence="5" id="KW-0677">Repeat</keyword>
<protein>
    <submittedName>
        <fullName evidence="17">Uncharacterized protein</fullName>
    </submittedName>
</protein>
<dbReference type="Gene3D" id="2.170.300.10">
    <property type="entry name" value="Tie2 ligand-binding domain superfamily"/>
    <property type="match status" value="2"/>
</dbReference>
<dbReference type="GeneTree" id="ENSGT00940000156060"/>
<evidence type="ECO:0000259" key="14">
    <source>
        <dbReference type="PROSITE" id="PS50027"/>
    </source>
</evidence>
<accession>A0A8C6V771</accession>
<dbReference type="GO" id="GO:0016477">
    <property type="term" value="P:cell migration"/>
    <property type="evidence" value="ECO:0007669"/>
    <property type="project" value="TreeGrafter"/>
</dbReference>
<dbReference type="Pfam" id="PF00053">
    <property type="entry name" value="EGF_laminin"/>
    <property type="match status" value="4"/>
</dbReference>
<feature type="domain" description="Laminin EGF-like" evidence="14">
    <location>
        <begin position="269"/>
        <end position="332"/>
    </location>
</feature>
<feature type="disulfide bond" evidence="12">
    <location>
        <begin position="491"/>
        <end position="505"/>
    </location>
</feature>
<dbReference type="PANTHER" id="PTHR10574:SF197">
    <property type="entry name" value="LAMININ SUBUNIT BETA-1 ISOFORM X1"/>
    <property type="match status" value="1"/>
</dbReference>
<feature type="domain" description="Laminin N-terminal" evidence="16">
    <location>
        <begin position="33"/>
        <end position="268"/>
    </location>
</feature>
<feature type="disulfide bond" evidence="12">
    <location>
        <begin position="761"/>
        <end position="770"/>
    </location>
</feature>
<dbReference type="OMA" id="NDHATIC"/>
<evidence type="ECO:0000256" key="10">
    <source>
        <dbReference type="ARBA" id="ARBA00023180"/>
    </source>
</evidence>
<comment type="caution">
    <text evidence="12">Lacks conserved residue(s) required for the propagation of feature annotation.</text>
</comment>
<dbReference type="InterPro" id="IPR008211">
    <property type="entry name" value="Laminin_N"/>
</dbReference>
<dbReference type="InterPro" id="IPR056863">
    <property type="entry name" value="LMN_ATRN_NET-like_EGF"/>
</dbReference>
<dbReference type="FunFam" id="2.170.300.10:FF:000001">
    <property type="entry name" value="Laminin subunit beta-1"/>
    <property type="match status" value="1"/>
</dbReference>
<dbReference type="PRINTS" id="PR00011">
    <property type="entry name" value="EGFLAMININ"/>
</dbReference>
<feature type="disulfide bond" evidence="12">
    <location>
        <begin position="426"/>
        <end position="435"/>
    </location>
</feature>
<dbReference type="FunFam" id="2.10.25.10:FF:000280">
    <property type="entry name" value="Laminin subunit beta 4"/>
    <property type="match status" value="1"/>
</dbReference>
<evidence type="ECO:0000256" key="4">
    <source>
        <dbReference type="ARBA" id="ARBA00022729"/>
    </source>
</evidence>
<evidence type="ECO:0000256" key="2">
    <source>
        <dbReference type="ARBA" id="ARBA00022525"/>
    </source>
</evidence>
<evidence type="ECO:0000313" key="18">
    <source>
        <dbReference type="Proteomes" id="UP000694559"/>
    </source>
</evidence>
<dbReference type="GO" id="GO:0009888">
    <property type="term" value="P:tissue development"/>
    <property type="evidence" value="ECO:0007669"/>
    <property type="project" value="TreeGrafter"/>
</dbReference>
<reference evidence="17" key="2">
    <citation type="submission" date="2025-09" db="UniProtKB">
        <authorList>
            <consortium name="Ensembl"/>
        </authorList>
    </citation>
    <scope>IDENTIFICATION</scope>
</reference>
<keyword evidence="7" id="KW-0130">Cell adhesion</keyword>
<dbReference type="OrthoDB" id="5985440at2759"/>
<dbReference type="PROSITE" id="PS51116">
    <property type="entry name" value="LAMININ_IVB"/>
    <property type="match status" value="1"/>
</dbReference>
<evidence type="ECO:0000256" key="11">
    <source>
        <dbReference type="ARBA" id="ARBA00023292"/>
    </source>
</evidence>
<dbReference type="GO" id="GO:0070831">
    <property type="term" value="P:basement membrane assembly"/>
    <property type="evidence" value="ECO:0007669"/>
    <property type="project" value="TreeGrafter"/>
</dbReference>
<comment type="subcellular location">
    <subcellularLocation>
        <location evidence="1">Secreted</location>
        <location evidence="1">Extracellular space</location>
        <location evidence="1">Extracellular matrix</location>
        <location evidence="1">Basement membrane</location>
    </subcellularLocation>
</comment>
<feature type="signal peptide" evidence="13">
    <location>
        <begin position="1"/>
        <end position="22"/>
    </location>
</feature>
<reference evidence="17" key="1">
    <citation type="submission" date="2025-08" db="UniProtKB">
        <authorList>
            <consortium name="Ensembl"/>
        </authorList>
    </citation>
    <scope>IDENTIFICATION</scope>
</reference>
<evidence type="ECO:0000256" key="8">
    <source>
        <dbReference type="ARBA" id="ARBA00023054"/>
    </source>
</evidence>